<feature type="region of interest" description="Disordered" evidence="1">
    <location>
        <begin position="1"/>
        <end position="87"/>
    </location>
</feature>
<dbReference type="Proteomes" id="UP000237631">
    <property type="component" value="Unassembled WGS sequence"/>
</dbReference>
<keyword evidence="3" id="KW-1185">Reference proteome</keyword>
<proteinExistence type="predicted"/>
<gene>
    <name evidence="2" type="ORF">CBER1_11763</name>
</gene>
<feature type="compositionally biased region" description="Basic residues" evidence="1">
    <location>
        <begin position="77"/>
        <end position="87"/>
    </location>
</feature>
<comment type="caution">
    <text evidence="2">The sequence shown here is derived from an EMBL/GenBank/DDBJ whole genome shotgun (WGS) entry which is preliminary data.</text>
</comment>
<reference evidence="3" key="1">
    <citation type="journal article" date="2017" name="bioRxiv">
        <title>Conservation of a gene cluster reveals novel cercosporin biosynthetic mechanisms and extends production to the genus Colletotrichum.</title>
        <authorList>
            <person name="de Jonge R."/>
            <person name="Ebert M.K."/>
            <person name="Huitt-Roehl C.R."/>
            <person name="Pal P."/>
            <person name="Suttle J.C."/>
            <person name="Spanner R.E."/>
            <person name="Neubauer J.D."/>
            <person name="Jurick W.M.II."/>
            <person name="Stott K.A."/>
            <person name="Secor G.A."/>
            <person name="Thomma B.P.H.J."/>
            <person name="Van de Peer Y."/>
            <person name="Townsend C.A."/>
            <person name="Bolton M.D."/>
        </authorList>
    </citation>
    <scope>NUCLEOTIDE SEQUENCE [LARGE SCALE GENOMIC DNA]</scope>
    <source>
        <strain evidence="3">CBS538.71</strain>
    </source>
</reference>
<sequence length="87" mass="9322">MKNSTSPNQPCPEKGKGKASKEVSFKEPVDNGDSQLDSDANDSKSDQSTPTSGSGGDSNEESDAEFRLVSTIMNRPKDRKRGFQAAI</sequence>
<evidence type="ECO:0000313" key="3">
    <source>
        <dbReference type="Proteomes" id="UP000237631"/>
    </source>
</evidence>
<protein>
    <submittedName>
        <fullName evidence="2">Uncharacterized protein</fullName>
    </submittedName>
</protein>
<name>A0A2S6CIK4_9PEZI</name>
<dbReference type="EMBL" id="PNEN01000380">
    <property type="protein sequence ID" value="PPJ59560.1"/>
    <property type="molecule type" value="Genomic_DNA"/>
</dbReference>
<organism evidence="2 3">
    <name type="scientific">Cercospora berteroae</name>
    <dbReference type="NCBI Taxonomy" id="357750"/>
    <lineage>
        <taxon>Eukaryota</taxon>
        <taxon>Fungi</taxon>
        <taxon>Dikarya</taxon>
        <taxon>Ascomycota</taxon>
        <taxon>Pezizomycotina</taxon>
        <taxon>Dothideomycetes</taxon>
        <taxon>Dothideomycetidae</taxon>
        <taxon>Mycosphaerellales</taxon>
        <taxon>Mycosphaerellaceae</taxon>
        <taxon>Cercospora</taxon>
    </lineage>
</organism>
<evidence type="ECO:0000313" key="2">
    <source>
        <dbReference type="EMBL" id="PPJ59560.1"/>
    </source>
</evidence>
<feature type="compositionally biased region" description="Basic and acidic residues" evidence="1">
    <location>
        <begin position="13"/>
        <end position="29"/>
    </location>
</feature>
<dbReference type="AlphaFoldDB" id="A0A2S6CIK4"/>
<accession>A0A2S6CIK4</accession>
<evidence type="ECO:0000256" key="1">
    <source>
        <dbReference type="SAM" id="MobiDB-lite"/>
    </source>
</evidence>